<dbReference type="GO" id="GO:0016779">
    <property type="term" value="F:nucleotidyltransferase activity"/>
    <property type="evidence" value="ECO:0007669"/>
    <property type="project" value="UniProtKB-KW"/>
</dbReference>
<dbReference type="Proteomes" id="UP000885379">
    <property type="component" value="Unassembled WGS sequence"/>
</dbReference>
<reference evidence="1 2" key="1">
    <citation type="submission" date="2018-10" db="EMBL/GenBank/DDBJ databases">
        <authorList>
            <consortium name="PulseNet: The National Subtyping Network for Foodborne Disease Surveillance"/>
            <person name="Tarr C.L."/>
            <person name="Trees E."/>
            <person name="Katz L.S."/>
            <person name="Carleton-Romer H.A."/>
            <person name="Stroika S."/>
            <person name="Kucerova Z."/>
            <person name="Roache K.F."/>
            <person name="Sabol A.L."/>
            <person name="Besser J."/>
            <person name="Gerner-Smidt P."/>
        </authorList>
    </citation>
    <scope>NUCLEOTIDE SEQUENCE [LARGE SCALE GENOMIC DNA]</scope>
    <source>
        <strain evidence="1 2">PNUSAS057480</strain>
    </source>
</reference>
<keyword evidence="1" id="KW-0808">Transferase</keyword>
<name>A0A3I8FT29_SALER</name>
<comment type="caution">
    <text evidence="1">The sequence shown here is derived from an EMBL/GenBank/DDBJ whole genome shotgun (WGS) entry which is preliminary data.</text>
</comment>
<dbReference type="EMBL" id="RMEA01000085">
    <property type="protein sequence ID" value="MER44671.1"/>
    <property type="molecule type" value="Genomic_DNA"/>
</dbReference>
<evidence type="ECO:0000313" key="2">
    <source>
        <dbReference type="Proteomes" id="UP000885379"/>
    </source>
</evidence>
<organism evidence="1 2">
    <name type="scientific">Salmonella enterica</name>
    <name type="common">Salmonella choleraesuis</name>
    <dbReference type="NCBI Taxonomy" id="28901"/>
    <lineage>
        <taxon>Bacteria</taxon>
        <taxon>Pseudomonadati</taxon>
        <taxon>Pseudomonadota</taxon>
        <taxon>Gammaproteobacteria</taxon>
        <taxon>Enterobacterales</taxon>
        <taxon>Enterobacteriaceae</taxon>
        <taxon>Salmonella</taxon>
    </lineage>
</organism>
<gene>
    <name evidence="1" type="ORF">ED033_20555</name>
</gene>
<evidence type="ECO:0000313" key="1">
    <source>
        <dbReference type="EMBL" id="MER44671.1"/>
    </source>
</evidence>
<protein>
    <submittedName>
        <fullName evidence="1">Protein-PII uridylyltransferase</fullName>
    </submittedName>
</protein>
<dbReference type="AlphaFoldDB" id="A0A3I8FT29"/>
<proteinExistence type="predicted"/>
<accession>A0A3I8FT29</accession>
<keyword evidence="1" id="KW-0548">Nucleotidyltransferase</keyword>
<sequence length="384" mass="44178">MPIKYLYIDDERTEVLLPLINQISGHNVNGLEVHHKQVYPTFADVVSELKNNEYNGLIIDQKLSAISDQGVKADYYGTTLAQQLRTEMAVGNILPIPMVLLSNESVIVESYIPDDSSNDLFDFVIKKHEVAQEEKRLRVSKMLHSLIQAYDKARAVKKDIGIDLNEEELCRLFNCNADQIDYMDTRFLDFIKSKGGDTHSLVASIYSSLIQSAGMLVTEEMLQTKLGVNKNSSDWDNVKQRLNAYKYNGPFCDLKERWWFSGVEDWWDELCPENVLQNLTVKERVGILIEKLSLSHLNPIELSYPDGQQSEYLWVNCVLSGVALDPYDALRVRDPEAKVWEQPKYIDLRAFLNDDDEHPHYKIHIDDKDKVKKLLARLKPNVNE</sequence>